<dbReference type="GO" id="GO:0030313">
    <property type="term" value="C:cell envelope"/>
    <property type="evidence" value="ECO:0007669"/>
    <property type="project" value="UniProtKB-SubCell"/>
</dbReference>
<comment type="subcellular location">
    <subcellularLocation>
        <location evidence="1">Cell envelope</location>
    </subcellularLocation>
</comment>
<evidence type="ECO:0000313" key="8">
    <source>
        <dbReference type="Proteomes" id="UP000070394"/>
    </source>
</evidence>
<dbReference type="PANTHER" id="PTHR35936">
    <property type="entry name" value="MEMBRANE-BOUND LYTIC MUREIN TRANSGLYCOSYLASE F"/>
    <property type="match status" value="1"/>
</dbReference>
<comment type="similarity">
    <text evidence="2 4">Belongs to the bacterial solute-binding protein 3 family.</text>
</comment>
<evidence type="ECO:0000313" key="7">
    <source>
        <dbReference type="EMBL" id="KXB60862.1"/>
    </source>
</evidence>
<dbReference type="InterPro" id="IPR001638">
    <property type="entry name" value="Solute-binding_3/MltF_N"/>
</dbReference>
<dbReference type="Gene3D" id="3.40.190.10">
    <property type="entry name" value="Periplasmic binding protein-like II"/>
    <property type="match status" value="2"/>
</dbReference>
<reference evidence="8" key="1">
    <citation type="submission" date="2016-01" db="EMBL/GenBank/DDBJ databases">
        <authorList>
            <person name="Mitreva M."/>
            <person name="Pepin K.H."/>
            <person name="Mihindukulasuriya K.A."/>
            <person name="Fulton R."/>
            <person name="Fronick C."/>
            <person name="O'Laughlin M."/>
            <person name="Miner T."/>
            <person name="Herter B."/>
            <person name="Rosa B.A."/>
            <person name="Cordes M."/>
            <person name="Tomlinson C."/>
            <person name="Wollam A."/>
            <person name="Palsikar V.B."/>
            <person name="Mardis E.R."/>
            <person name="Wilson R.K."/>
        </authorList>
    </citation>
    <scope>NUCLEOTIDE SEQUENCE [LARGE SCALE GENOMIC DNA]</scope>
    <source>
        <strain evidence="8">DNF00896</strain>
    </source>
</reference>
<dbReference type="EMBL" id="LSDA01000010">
    <property type="protein sequence ID" value="KXB60862.1"/>
    <property type="molecule type" value="Genomic_DNA"/>
</dbReference>
<comment type="caution">
    <text evidence="7">The sequence shown here is derived from an EMBL/GenBank/DDBJ whole genome shotgun (WGS) entry which is preliminary data.</text>
</comment>
<dbReference type="PATRIC" id="fig|467210.3.peg.308"/>
<dbReference type="PROSITE" id="PS51257">
    <property type="entry name" value="PROKAR_LIPOPROTEIN"/>
    <property type="match status" value="1"/>
</dbReference>
<gene>
    <name evidence="7" type="ORF">HMPREF1866_00313</name>
</gene>
<evidence type="ECO:0000256" key="4">
    <source>
        <dbReference type="RuleBase" id="RU003744"/>
    </source>
</evidence>
<evidence type="ECO:0000256" key="3">
    <source>
        <dbReference type="ARBA" id="ARBA00022729"/>
    </source>
</evidence>
<dbReference type="SUPFAM" id="SSF53850">
    <property type="entry name" value="Periplasmic binding protein-like II"/>
    <property type="match status" value="1"/>
</dbReference>
<dbReference type="CDD" id="cd00996">
    <property type="entry name" value="PBP2_AatB_like"/>
    <property type="match status" value="1"/>
</dbReference>
<proteinExistence type="inferred from homology"/>
<sequence length="294" mass="32079">MLRQSNKAKKVMRCIMKKIYLFGVLAALMLAGCSNAKTTESTSASVETSKTASESSEAVKTDSKNTFTVGFDQDFPPMGFVGDDGQFTGFDLEVAAEVAKRMGKEIKYQPIAWDAKDMELSSGTIDCIWNGFGIQGREDKYTWSKPYMKNDQVFVVKSDSGIDSIEDLAGKKVEVQTDSSAEAALKEDPDMVKTFGSLQTVADYNTGFMDLDMGGVDAIAMDSVVANYQITKRGGNSFTVLDTPLASEEYGVGFKLGNEALRDEVQAKLDEMKADGSLKTISEKWFGKDVTTLE</sequence>
<dbReference type="InterPro" id="IPR012640">
    <property type="entry name" value="Membr_lipoprot_lipid_attach_CS"/>
</dbReference>
<accession>A0A133ZZJ7</accession>
<organism evidence="7 8">
    <name type="scientific">Lachnoanaerobaculum saburreum</name>
    <dbReference type="NCBI Taxonomy" id="467210"/>
    <lineage>
        <taxon>Bacteria</taxon>
        <taxon>Bacillati</taxon>
        <taxon>Bacillota</taxon>
        <taxon>Clostridia</taxon>
        <taxon>Lachnospirales</taxon>
        <taxon>Lachnospiraceae</taxon>
        <taxon>Lachnoanaerobaculum</taxon>
    </lineage>
</organism>
<dbReference type="Proteomes" id="UP000070394">
    <property type="component" value="Unassembled WGS sequence"/>
</dbReference>
<dbReference type="Pfam" id="PF08139">
    <property type="entry name" value="LPAM_1"/>
    <property type="match status" value="1"/>
</dbReference>
<feature type="signal peptide" evidence="5">
    <location>
        <begin position="1"/>
        <end position="36"/>
    </location>
</feature>
<dbReference type="InterPro" id="IPR018313">
    <property type="entry name" value="SBP_3_CS"/>
</dbReference>
<dbReference type="PROSITE" id="PS01039">
    <property type="entry name" value="SBP_BACTERIAL_3"/>
    <property type="match status" value="1"/>
</dbReference>
<evidence type="ECO:0000256" key="5">
    <source>
        <dbReference type="SAM" id="SignalP"/>
    </source>
</evidence>
<protein>
    <submittedName>
        <fullName evidence="7">Cystine-binding periplasmic family protein</fullName>
    </submittedName>
</protein>
<evidence type="ECO:0000256" key="2">
    <source>
        <dbReference type="ARBA" id="ARBA00010333"/>
    </source>
</evidence>
<evidence type="ECO:0000259" key="6">
    <source>
        <dbReference type="SMART" id="SM00062"/>
    </source>
</evidence>
<dbReference type="SMART" id="SM00062">
    <property type="entry name" value="PBPb"/>
    <property type="match status" value="1"/>
</dbReference>
<feature type="domain" description="Solute-binding protein family 3/N-terminal" evidence="6">
    <location>
        <begin position="66"/>
        <end position="289"/>
    </location>
</feature>
<evidence type="ECO:0000256" key="1">
    <source>
        <dbReference type="ARBA" id="ARBA00004196"/>
    </source>
</evidence>
<dbReference type="Pfam" id="PF00497">
    <property type="entry name" value="SBP_bac_3"/>
    <property type="match status" value="1"/>
</dbReference>
<dbReference type="STRING" id="467210.HMPREF1866_00313"/>
<dbReference type="PANTHER" id="PTHR35936:SF34">
    <property type="entry name" value="ABC TRANSPORTER EXTRACELLULAR-BINDING PROTEIN YCKB-RELATED"/>
    <property type="match status" value="1"/>
</dbReference>
<feature type="chain" id="PRO_5007461217" evidence="5">
    <location>
        <begin position="37"/>
        <end position="294"/>
    </location>
</feature>
<dbReference type="AlphaFoldDB" id="A0A133ZZJ7"/>
<name>A0A133ZZJ7_9FIRM</name>
<keyword evidence="3 5" id="KW-0732">Signal</keyword>
<keyword evidence="8" id="KW-1185">Reference proteome</keyword>